<dbReference type="GO" id="GO:0003676">
    <property type="term" value="F:nucleic acid binding"/>
    <property type="evidence" value="ECO:0007669"/>
    <property type="project" value="InterPro"/>
</dbReference>
<name>A0A0L7L5F0_OPEBR</name>
<dbReference type="GO" id="GO:0004519">
    <property type="term" value="F:endonuclease activity"/>
    <property type="evidence" value="ECO:0007669"/>
    <property type="project" value="UniProtKB-KW"/>
</dbReference>
<feature type="compositionally biased region" description="Acidic residues" evidence="1">
    <location>
        <begin position="417"/>
        <end position="440"/>
    </location>
</feature>
<gene>
    <name evidence="2" type="ORF">OBRU01_14842</name>
</gene>
<dbReference type="AlphaFoldDB" id="A0A0L7L5F0"/>
<comment type="caution">
    <text evidence="2">The sequence shown here is derived from an EMBL/GenBank/DDBJ whole genome shotgun (WGS) entry which is preliminary data.</text>
</comment>
<dbReference type="Proteomes" id="UP000037510">
    <property type="component" value="Unassembled WGS sequence"/>
</dbReference>
<evidence type="ECO:0000313" key="2">
    <source>
        <dbReference type="EMBL" id="KOB70672.1"/>
    </source>
</evidence>
<keyword evidence="2" id="KW-0255">Endonuclease</keyword>
<sequence length="578" mass="67066">MPRRNIVLRSQARQMVHDVLTYMKNEAQEGLQFDIKAAQKRTAAATGVSIRTVQSIARAANVPGASMHEVFRTPGKKRTGRKKVTAMDSFQQGVIKRCIHKFHSTENELPTVDRLLRKLKQKVNFQGSSSSLRRILKELGFKWRRTEDKRQVLIEHSHIRLKRIEYLQNITKYREEGRPVVFTDASYVDTQTKSDETSKGPKKNRKGDRVIIVHAVTESGFLPNTLLMFKAGTKTDDNRHYDKWFRTKLIPNLPENTVVVVGKAPYFNKLEETVPSSTSKRFEMETWLFEKGIPFNPNTLKPQLYKIVCAYKDCFKKYKIDSVLSEKNHPVIRFPSFHLDLNPLEMAWTAIKGYVAEKNGAKTIVTVKQVVQQKVKAMNEEFSAFCRQIKDIEEEYIQNDMVIDQLTDDVTVHVSDNESDDQTDEDSGSDDEQNDDSSSDEELVSKKEAVFIQCNVSPEAILSHSKWLNKTFGDIRVSEPNCQTVCQDHIDPLFLRIIKQRKICIRNFHRTNKEIPTVEKLRRKLQEDINFQGSKTSLRQIIKDLGFRWMKTKNNRKLLIETSNIRLKRIEYLQKIKK</sequence>
<dbReference type="InterPro" id="IPR036397">
    <property type="entry name" value="RNaseH_sf"/>
</dbReference>
<dbReference type="PANTHER" id="PTHR33939">
    <property type="entry name" value="PROTEIN CBG22215"/>
    <property type="match status" value="1"/>
</dbReference>
<feature type="region of interest" description="Disordered" evidence="1">
    <location>
        <begin position="415"/>
        <end position="440"/>
    </location>
</feature>
<dbReference type="PANTHER" id="PTHR33939:SF1">
    <property type="entry name" value="DUF4371 DOMAIN-CONTAINING PROTEIN"/>
    <property type="match status" value="1"/>
</dbReference>
<dbReference type="Gene3D" id="3.30.420.10">
    <property type="entry name" value="Ribonuclease H-like superfamily/Ribonuclease H"/>
    <property type="match status" value="1"/>
</dbReference>
<reference evidence="2 3" key="1">
    <citation type="journal article" date="2015" name="Genome Biol. Evol.">
        <title>The genome of winter moth (Operophtera brumata) provides a genomic perspective on sexual dimorphism and phenology.</title>
        <authorList>
            <person name="Derks M.F."/>
            <person name="Smit S."/>
            <person name="Salis L."/>
            <person name="Schijlen E."/>
            <person name="Bossers A."/>
            <person name="Mateman C."/>
            <person name="Pijl A.S."/>
            <person name="de Ridder D."/>
            <person name="Groenen M.A."/>
            <person name="Visser M.E."/>
            <person name="Megens H.J."/>
        </authorList>
    </citation>
    <scope>NUCLEOTIDE SEQUENCE [LARGE SCALE GENOMIC DNA]</scope>
    <source>
        <strain evidence="2">WM2013NL</strain>
        <tissue evidence="2">Head and thorax</tissue>
    </source>
</reference>
<protein>
    <submittedName>
        <fullName evidence="2">Putative dde superfamily endonuclease</fullName>
    </submittedName>
</protein>
<keyword evidence="2" id="KW-0540">Nuclease</keyword>
<keyword evidence="2" id="KW-0378">Hydrolase</keyword>
<dbReference type="EMBL" id="JTDY01002813">
    <property type="protein sequence ID" value="KOB70672.1"/>
    <property type="molecule type" value="Genomic_DNA"/>
</dbReference>
<keyword evidence="3" id="KW-1185">Reference proteome</keyword>
<accession>A0A0L7L5F0</accession>
<proteinExistence type="predicted"/>
<evidence type="ECO:0000256" key="1">
    <source>
        <dbReference type="SAM" id="MobiDB-lite"/>
    </source>
</evidence>
<organism evidence="2 3">
    <name type="scientific">Operophtera brumata</name>
    <name type="common">Winter moth</name>
    <name type="synonym">Phalaena brumata</name>
    <dbReference type="NCBI Taxonomy" id="104452"/>
    <lineage>
        <taxon>Eukaryota</taxon>
        <taxon>Metazoa</taxon>
        <taxon>Ecdysozoa</taxon>
        <taxon>Arthropoda</taxon>
        <taxon>Hexapoda</taxon>
        <taxon>Insecta</taxon>
        <taxon>Pterygota</taxon>
        <taxon>Neoptera</taxon>
        <taxon>Endopterygota</taxon>
        <taxon>Lepidoptera</taxon>
        <taxon>Glossata</taxon>
        <taxon>Ditrysia</taxon>
        <taxon>Geometroidea</taxon>
        <taxon>Geometridae</taxon>
        <taxon>Larentiinae</taxon>
        <taxon>Operophtera</taxon>
    </lineage>
</organism>
<evidence type="ECO:0000313" key="3">
    <source>
        <dbReference type="Proteomes" id="UP000037510"/>
    </source>
</evidence>